<dbReference type="InterPro" id="IPR051552">
    <property type="entry name" value="HptR"/>
</dbReference>
<evidence type="ECO:0000259" key="11">
    <source>
        <dbReference type="PROSITE" id="PS01124"/>
    </source>
</evidence>
<evidence type="ECO:0000256" key="2">
    <source>
        <dbReference type="ARBA" id="ARBA00018672"/>
    </source>
</evidence>
<dbReference type="PROSITE" id="PS00041">
    <property type="entry name" value="HTH_ARAC_FAMILY_1"/>
    <property type="match status" value="1"/>
</dbReference>
<sequence length="251" mass="28588">MYKVVIIDDEPIIVEGLSRVIKWEEYGCRLSGTAYDGMEGVKVIREQEPDIIFSDIAMPGMDGLKMIAAIRVEQPDAMIAILTGYRDFDYAQTAIRLGVCRFLLKPSNLTELEEAVQFMVSELKKKQPEAAGHEDTEEDSEGTAGSFIVKNAMEYMQNHYAEKVTLSELADKMYVSQWHLSKLLNKHMKKSFSELLNEIRVKEAKQLLKDPSLRVGDVAEMVGFLDIAHFSRVFKKYTEMSANEYRNKKLG</sequence>
<evidence type="ECO:0000256" key="7">
    <source>
        <dbReference type="ARBA" id="ARBA00023125"/>
    </source>
</evidence>
<dbReference type="CDD" id="cd17536">
    <property type="entry name" value="REC_YesN-like"/>
    <property type="match status" value="1"/>
</dbReference>
<feature type="domain" description="Response regulatory" evidence="12">
    <location>
        <begin position="3"/>
        <end position="120"/>
    </location>
</feature>
<dbReference type="PROSITE" id="PS01124">
    <property type="entry name" value="HTH_ARAC_FAMILY_2"/>
    <property type="match status" value="1"/>
</dbReference>
<accession>A0A2Y9BCD6</accession>
<dbReference type="Proteomes" id="UP000245845">
    <property type="component" value="Unassembled WGS sequence"/>
</dbReference>
<name>A0A2Y9BCD6_9FIRM</name>
<gene>
    <name evidence="13" type="ORF">A8806_104172</name>
</gene>
<comment type="caution">
    <text evidence="13">The sequence shown here is derived from an EMBL/GenBank/DDBJ whole genome shotgun (WGS) entry which is preliminary data.</text>
</comment>
<keyword evidence="5" id="KW-0902">Two-component regulatory system</keyword>
<dbReference type="PANTHER" id="PTHR42713">
    <property type="entry name" value="HISTIDINE KINASE-RELATED"/>
    <property type="match status" value="1"/>
</dbReference>
<evidence type="ECO:0000256" key="8">
    <source>
        <dbReference type="ARBA" id="ARBA00023163"/>
    </source>
</evidence>
<dbReference type="SMART" id="SM00342">
    <property type="entry name" value="HTH_ARAC"/>
    <property type="match status" value="1"/>
</dbReference>
<evidence type="ECO:0000313" key="14">
    <source>
        <dbReference type="Proteomes" id="UP000245845"/>
    </source>
</evidence>
<evidence type="ECO:0000256" key="3">
    <source>
        <dbReference type="ARBA" id="ARBA00022490"/>
    </source>
</evidence>
<evidence type="ECO:0000256" key="1">
    <source>
        <dbReference type="ARBA" id="ARBA00004496"/>
    </source>
</evidence>
<dbReference type="InterPro" id="IPR009057">
    <property type="entry name" value="Homeodomain-like_sf"/>
</dbReference>
<evidence type="ECO:0000256" key="4">
    <source>
        <dbReference type="ARBA" id="ARBA00022553"/>
    </source>
</evidence>
<proteinExistence type="predicted"/>
<dbReference type="OrthoDB" id="1769137at2"/>
<dbReference type="PANTHER" id="PTHR42713:SF3">
    <property type="entry name" value="TRANSCRIPTIONAL REGULATORY PROTEIN HPTR"/>
    <property type="match status" value="1"/>
</dbReference>
<dbReference type="InterPro" id="IPR018060">
    <property type="entry name" value="HTH_AraC"/>
</dbReference>
<comment type="function">
    <text evidence="9">May play the central regulatory role in sporulation. It may be an element of the effector pathway responsible for the activation of sporulation genes in response to nutritional stress. Spo0A may act in concert with spo0H (a sigma factor) to control the expression of some genes that are critical to the sporulation process.</text>
</comment>
<dbReference type="SMART" id="SM00448">
    <property type="entry name" value="REC"/>
    <property type="match status" value="1"/>
</dbReference>
<reference evidence="13 14" key="1">
    <citation type="submission" date="2018-05" db="EMBL/GenBank/DDBJ databases">
        <title>The Hungate 1000. A catalogue of reference genomes from the rumen microbiome.</title>
        <authorList>
            <person name="Kelly W."/>
        </authorList>
    </citation>
    <scope>NUCLEOTIDE SEQUENCE [LARGE SCALE GENOMIC DNA]</scope>
    <source>
        <strain evidence="13 14">NLAE-zl-C242</strain>
    </source>
</reference>
<dbReference type="SUPFAM" id="SSF46689">
    <property type="entry name" value="Homeodomain-like"/>
    <property type="match status" value="2"/>
</dbReference>
<dbReference type="InterPro" id="IPR011006">
    <property type="entry name" value="CheY-like_superfamily"/>
</dbReference>
<evidence type="ECO:0000256" key="5">
    <source>
        <dbReference type="ARBA" id="ARBA00023012"/>
    </source>
</evidence>
<dbReference type="AlphaFoldDB" id="A0A2Y9BCD6"/>
<keyword evidence="8" id="KW-0804">Transcription</keyword>
<dbReference type="Pfam" id="PF00072">
    <property type="entry name" value="Response_reg"/>
    <property type="match status" value="1"/>
</dbReference>
<dbReference type="GO" id="GO:0005737">
    <property type="term" value="C:cytoplasm"/>
    <property type="evidence" value="ECO:0007669"/>
    <property type="project" value="UniProtKB-SubCell"/>
</dbReference>
<organism evidence="13 14">
    <name type="scientific">Faecalicatena orotica</name>
    <dbReference type="NCBI Taxonomy" id="1544"/>
    <lineage>
        <taxon>Bacteria</taxon>
        <taxon>Bacillati</taxon>
        <taxon>Bacillota</taxon>
        <taxon>Clostridia</taxon>
        <taxon>Lachnospirales</taxon>
        <taxon>Lachnospiraceae</taxon>
        <taxon>Faecalicatena</taxon>
    </lineage>
</organism>
<keyword evidence="6" id="KW-0805">Transcription regulation</keyword>
<evidence type="ECO:0000256" key="10">
    <source>
        <dbReference type="PROSITE-ProRule" id="PRU00169"/>
    </source>
</evidence>
<dbReference type="InterPro" id="IPR018062">
    <property type="entry name" value="HTH_AraC-typ_CS"/>
</dbReference>
<keyword evidence="3" id="KW-0963">Cytoplasm</keyword>
<dbReference type="Pfam" id="PF12833">
    <property type="entry name" value="HTH_18"/>
    <property type="match status" value="1"/>
</dbReference>
<evidence type="ECO:0000256" key="6">
    <source>
        <dbReference type="ARBA" id="ARBA00023015"/>
    </source>
</evidence>
<evidence type="ECO:0000256" key="9">
    <source>
        <dbReference type="ARBA" id="ARBA00024867"/>
    </source>
</evidence>
<dbReference type="GO" id="GO:0043565">
    <property type="term" value="F:sequence-specific DNA binding"/>
    <property type="evidence" value="ECO:0007669"/>
    <property type="project" value="InterPro"/>
</dbReference>
<dbReference type="EMBL" id="QGDL01000004">
    <property type="protein sequence ID" value="PWJ30302.1"/>
    <property type="molecule type" value="Genomic_DNA"/>
</dbReference>
<keyword evidence="7" id="KW-0238">DNA-binding</keyword>
<evidence type="ECO:0000313" key="13">
    <source>
        <dbReference type="EMBL" id="PWJ30302.1"/>
    </source>
</evidence>
<feature type="modified residue" description="4-aspartylphosphate" evidence="10">
    <location>
        <position position="55"/>
    </location>
</feature>
<dbReference type="RefSeq" id="WP_109730734.1">
    <property type="nucleotide sequence ID" value="NZ_BAAACK010000019.1"/>
</dbReference>
<comment type="subcellular location">
    <subcellularLocation>
        <location evidence="1">Cytoplasm</location>
    </subcellularLocation>
</comment>
<dbReference type="SUPFAM" id="SSF52172">
    <property type="entry name" value="CheY-like"/>
    <property type="match status" value="1"/>
</dbReference>
<dbReference type="GO" id="GO:0003700">
    <property type="term" value="F:DNA-binding transcription factor activity"/>
    <property type="evidence" value="ECO:0007669"/>
    <property type="project" value="InterPro"/>
</dbReference>
<keyword evidence="14" id="KW-1185">Reference proteome</keyword>
<dbReference type="Gene3D" id="3.40.50.2300">
    <property type="match status" value="1"/>
</dbReference>
<evidence type="ECO:0000259" key="12">
    <source>
        <dbReference type="PROSITE" id="PS50110"/>
    </source>
</evidence>
<dbReference type="PROSITE" id="PS50110">
    <property type="entry name" value="RESPONSE_REGULATORY"/>
    <property type="match status" value="1"/>
</dbReference>
<dbReference type="InterPro" id="IPR001789">
    <property type="entry name" value="Sig_transdc_resp-reg_receiver"/>
</dbReference>
<keyword evidence="4 10" id="KW-0597">Phosphoprotein</keyword>
<feature type="domain" description="HTH araC/xylS-type" evidence="11">
    <location>
        <begin position="150"/>
        <end position="248"/>
    </location>
</feature>
<dbReference type="Gene3D" id="1.10.10.60">
    <property type="entry name" value="Homeodomain-like"/>
    <property type="match status" value="2"/>
</dbReference>
<dbReference type="GO" id="GO:0000160">
    <property type="term" value="P:phosphorelay signal transduction system"/>
    <property type="evidence" value="ECO:0007669"/>
    <property type="project" value="UniProtKB-KW"/>
</dbReference>
<protein>
    <recommendedName>
        <fullName evidence="2">Stage 0 sporulation protein A homolog</fullName>
    </recommendedName>
</protein>